<comment type="subcellular location">
    <subcellularLocation>
        <location evidence="1">Membrane</location>
        <topology evidence="1">Multi-pass membrane protein</topology>
    </subcellularLocation>
</comment>
<evidence type="ECO:0000256" key="2">
    <source>
        <dbReference type="ARBA" id="ARBA00008130"/>
    </source>
</evidence>
<evidence type="ECO:0000256" key="8">
    <source>
        <dbReference type="ARBA" id="ARBA00022991"/>
    </source>
</evidence>
<reference evidence="12" key="1">
    <citation type="journal article" date="2020" name="Nature">
        <title>Giant virus diversity and host interactions through global metagenomics.</title>
        <authorList>
            <person name="Schulz F."/>
            <person name="Roux S."/>
            <person name="Paez-Espino D."/>
            <person name="Jungbluth S."/>
            <person name="Walsh D.A."/>
            <person name="Denef V.J."/>
            <person name="McMahon K.D."/>
            <person name="Konstantinidis K.T."/>
            <person name="Eloe-Fadrosh E.A."/>
            <person name="Kyrpides N.C."/>
            <person name="Woyke T."/>
        </authorList>
    </citation>
    <scope>NUCLEOTIDE SEQUENCE</scope>
    <source>
        <strain evidence="12">GVMAG-S-1101176-114</strain>
    </source>
</reference>
<evidence type="ECO:0000313" key="12">
    <source>
        <dbReference type="EMBL" id="QHU13068.1"/>
    </source>
</evidence>
<evidence type="ECO:0000256" key="7">
    <source>
        <dbReference type="ARBA" id="ARBA00022989"/>
    </source>
</evidence>
<proteinExistence type="inferred from homology"/>
<protein>
    <submittedName>
        <fullName evidence="12">Uncharacterized protein</fullName>
    </submittedName>
</protein>
<feature type="transmembrane region" description="Helical" evidence="11">
    <location>
        <begin position="145"/>
        <end position="164"/>
    </location>
</feature>
<keyword evidence="6" id="KW-0681">Retinal protein</keyword>
<feature type="transmembrane region" description="Helical" evidence="11">
    <location>
        <begin position="197"/>
        <end position="219"/>
    </location>
</feature>
<feature type="transmembrane region" description="Helical" evidence="11">
    <location>
        <begin position="6"/>
        <end position="29"/>
    </location>
</feature>
<accession>A0A6C0K9Y4</accession>
<dbReference type="SUPFAM" id="SSF81321">
    <property type="entry name" value="Family A G protein-coupled receptor-like"/>
    <property type="match status" value="1"/>
</dbReference>
<dbReference type="SMART" id="SM01021">
    <property type="entry name" value="Bac_rhodopsin"/>
    <property type="match status" value="1"/>
</dbReference>
<evidence type="ECO:0000256" key="4">
    <source>
        <dbReference type="ARBA" id="ARBA00022606"/>
    </source>
</evidence>
<feature type="transmembrane region" description="Helical" evidence="11">
    <location>
        <begin position="171"/>
        <end position="191"/>
    </location>
</feature>
<keyword evidence="7 11" id="KW-1133">Transmembrane helix</keyword>
<dbReference type="InterPro" id="IPR018229">
    <property type="entry name" value="Rhodopsin_retinal_BS"/>
</dbReference>
<feature type="transmembrane region" description="Helical" evidence="11">
    <location>
        <begin position="113"/>
        <end position="133"/>
    </location>
</feature>
<evidence type="ECO:0000256" key="3">
    <source>
        <dbReference type="ARBA" id="ARBA00022543"/>
    </source>
</evidence>
<comment type="similarity">
    <text evidence="2">Belongs to the archaeal/bacterial/fungal opsin family.</text>
</comment>
<keyword evidence="8" id="KW-0157">Chromophore</keyword>
<evidence type="ECO:0000256" key="9">
    <source>
        <dbReference type="ARBA" id="ARBA00023136"/>
    </source>
</evidence>
<keyword evidence="9 11" id="KW-0472">Membrane</keyword>
<name>A0A6C0K9Y4_9ZZZZ</name>
<evidence type="ECO:0000256" key="5">
    <source>
        <dbReference type="ARBA" id="ARBA00022692"/>
    </source>
</evidence>
<keyword evidence="5 11" id="KW-0812">Transmembrane</keyword>
<dbReference type="PROSITE" id="PS00950">
    <property type="entry name" value="BACTERIAL_OPSIN_1"/>
    <property type="match status" value="1"/>
</dbReference>
<evidence type="ECO:0000256" key="11">
    <source>
        <dbReference type="SAM" id="Phobius"/>
    </source>
</evidence>
<keyword evidence="3" id="KW-0600">Photoreceptor protein</keyword>
<keyword evidence="4" id="KW-0716">Sensory transduction</keyword>
<dbReference type="GO" id="GO:0005216">
    <property type="term" value="F:monoatomic ion channel activity"/>
    <property type="evidence" value="ECO:0007669"/>
    <property type="project" value="InterPro"/>
</dbReference>
<dbReference type="GO" id="GO:0016020">
    <property type="term" value="C:membrane"/>
    <property type="evidence" value="ECO:0007669"/>
    <property type="project" value="UniProtKB-SubCell"/>
</dbReference>
<feature type="transmembrane region" description="Helical" evidence="11">
    <location>
        <begin position="71"/>
        <end position="92"/>
    </location>
</feature>
<evidence type="ECO:0000256" key="1">
    <source>
        <dbReference type="ARBA" id="ARBA00004141"/>
    </source>
</evidence>
<evidence type="ECO:0000256" key="6">
    <source>
        <dbReference type="ARBA" id="ARBA00022925"/>
    </source>
</evidence>
<dbReference type="GO" id="GO:0007602">
    <property type="term" value="P:phototransduction"/>
    <property type="evidence" value="ECO:0007669"/>
    <property type="project" value="UniProtKB-KW"/>
</dbReference>
<feature type="transmembrane region" description="Helical" evidence="11">
    <location>
        <begin position="41"/>
        <end position="59"/>
    </location>
</feature>
<dbReference type="Pfam" id="PF01036">
    <property type="entry name" value="Bac_rhodopsin"/>
    <property type="match status" value="1"/>
</dbReference>
<dbReference type="GO" id="GO:0009881">
    <property type="term" value="F:photoreceptor activity"/>
    <property type="evidence" value="ECO:0007669"/>
    <property type="project" value="UniProtKB-KW"/>
</dbReference>
<evidence type="ECO:0000256" key="10">
    <source>
        <dbReference type="ARBA" id="ARBA00023170"/>
    </source>
</evidence>
<dbReference type="InterPro" id="IPR001425">
    <property type="entry name" value="Arc/bac/fun_rhodopsins"/>
</dbReference>
<dbReference type="Gene3D" id="1.20.1070.10">
    <property type="entry name" value="Rhodopsin 7-helix transmembrane proteins"/>
    <property type="match status" value="1"/>
</dbReference>
<dbReference type="EMBL" id="MN740813">
    <property type="protein sequence ID" value="QHU13068.1"/>
    <property type="molecule type" value="Genomic_DNA"/>
</dbReference>
<sequence length="223" mass="25627">MRKLLVPSLYFSLLIQVISIASGLFGLTLKVNPADQILKTAVGLETVVSLIQFSFYIWYSYHFKEVVEATFYRYHDWAITTPIMLLTTMLYFEYNNKPADEEKTLQTFWDEHYTDILVVFGFNAMMLLFGYLYEIGILDLFTSNSMGFAGLIGSFYVMYSSFVAKNPSANLPLFTAMAVIWGLYGVAAVFSSVWKNVFYNVIDTVSKNFYGIFLTYVVYQRSI</sequence>
<organism evidence="12">
    <name type="scientific">viral metagenome</name>
    <dbReference type="NCBI Taxonomy" id="1070528"/>
    <lineage>
        <taxon>unclassified sequences</taxon>
        <taxon>metagenomes</taxon>
        <taxon>organismal metagenomes</taxon>
    </lineage>
</organism>
<dbReference type="AlphaFoldDB" id="A0A6C0K9Y4"/>
<keyword evidence="10" id="KW-0675">Receptor</keyword>